<dbReference type="InterPro" id="IPR013083">
    <property type="entry name" value="Znf_RING/FYVE/PHD"/>
</dbReference>
<reference evidence="1" key="1">
    <citation type="journal article" date="2019" name="Philos. Trans. R. Soc. Lond., B, Biol. Sci.">
        <title>Targeted metagenomic recovery of four divergent viruses reveals shared and distinctive characteristics of giant viruses of marine eukaryotes.</title>
        <authorList>
            <person name="Needham D.M."/>
            <person name="Poirier C."/>
            <person name="Hehenberger E."/>
            <person name="Jimenez V."/>
            <person name="Swalwell J.E."/>
            <person name="Santoro A.E."/>
            <person name="Worden A.Z."/>
        </authorList>
    </citation>
    <scope>NUCLEOTIDE SEQUENCE</scope>
    <source>
        <strain evidence="1">OPacV-662</strain>
    </source>
</reference>
<dbReference type="EMBL" id="MN448280">
    <property type="protein sequence ID" value="QFG74142.1"/>
    <property type="molecule type" value="Genomic_DNA"/>
</dbReference>
<name>A0A5J6VJA1_9VIRU</name>
<sequence length="104" mass="11808">MFKSSILNNLAEEIKRDKSASNVICPISHLACTKYNKTTLPCGHVFIGTYLRTCKPKNKCPYCSAEYNITALKKQCMYIKRDGIQCSKTTHLDCNLCTIHAKRM</sequence>
<evidence type="ECO:0000313" key="1">
    <source>
        <dbReference type="EMBL" id="QFG74142.1"/>
    </source>
</evidence>
<dbReference type="Gene3D" id="3.30.40.10">
    <property type="entry name" value="Zinc/RING finger domain, C3HC4 (zinc finger)"/>
    <property type="match status" value="1"/>
</dbReference>
<protein>
    <submittedName>
        <fullName evidence="1">Uncharacterized protein</fullName>
    </submittedName>
</protein>
<accession>A0A5J6VJA1</accession>
<proteinExistence type="predicted"/>
<organism evidence="1">
    <name type="scientific">Megaviridae environmental sample</name>
    <dbReference type="NCBI Taxonomy" id="1737588"/>
    <lineage>
        <taxon>Viruses</taxon>
        <taxon>Varidnaviria</taxon>
        <taxon>Bamfordvirae</taxon>
        <taxon>Nucleocytoviricota</taxon>
        <taxon>Megaviricetes</taxon>
        <taxon>Imitervirales</taxon>
        <taxon>Mimiviridae</taxon>
        <taxon>environmental samples</taxon>
    </lineage>
</organism>